<protein>
    <submittedName>
        <fullName evidence="1">Uncharacterized protein</fullName>
    </submittedName>
</protein>
<dbReference type="EMBL" id="CP133616">
    <property type="protein sequence ID" value="WMV30971.1"/>
    <property type="molecule type" value="Genomic_DNA"/>
</dbReference>
<dbReference type="PANTHER" id="PTHR36264">
    <property type="entry name" value="SET DOMAIN-CONTAINING PROTEIN"/>
    <property type="match status" value="1"/>
</dbReference>
<sequence length="175" mass="19970">MTRELIETTGPAIIFDLSNRRYIRKYITNVDIAQGTLCISSFGTSENILPFWKLDKAKSLVNGNVERVGLWDVTEENYGRTNRYEDASITFRKLCSDDYSLSCMTLINDRGLGVDDQIGLCWNPIISKFEFKFISKVCRKKTFSNTQGVMIRELIETTGPAIIFYPSNIRAVLND</sequence>
<evidence type="ECO:0000313" key="1">
    <source>
        <dbReference type="EMBL" id="WMV30971.1"/>
    </source>
</evidence>
<dbReference type="Proteomes" id="UP001234989">
    <property type="component" value="Chromosome 5"/>
</dbReference>
<evidence type="ECO:0000313" key="2">
    <source>
        <dbReference type="Proteomes" id="UP001234989"/>
    </source>
</evidence>
<gene>
    <name evidence="1" type="ORF">MTR67_024356</name>
</gene>
<accession>A0AAF0R2U8</accession>
<organism evidence="1 2">
    <name type="scientific">Solanum verrucosum</name>
    <dbReference type="NCBI Taxonomy" id="315347"/>
    <lineage>
        <taxon>Eukaryota</taxon>
        <taxon>Viridiplantae</taxon>
        <taxon>Streptophyta</taxon>
        <taxon>Embryophyta</taxon>
        <taxon>Tracheophyta</taxon>
        <taxon>Spermatophyta</taxon>
        <taxon>Magnoliopsida</taxon>
        <taxon>eudicotyledons</taxon>
        <taxon>Gunneridae</taxon>
        <taxon>Pentapetalae</taxon>
        <taxon>asterids</taxon>
        <taxon>lamiids</taxon>
        <taxon>Solanales</taxon>
        <taxon>Solanaceae</taxon>
        <taxon>Solanoideae</taxon>
        <taxon>Solaneae</taxon>
        <taxon>Solanum</taxon>
    </lineage>
</organism>
<proteinExistence type="predicted"/>
<reference evidence="1" key="1">
    <citation type="submission" date="2023-08" db="EMBL/GenBank/DDBJ databases">
        <title>A de novo genome assembly of Solanum verrucosum Schlechtendal, a Mexican diploid species geographically isolated from the other diploid A-genome species in potato relatives.</title>
        <authorList>
            <person name="Hosaka K."/>
        </authorList>
    </citation>
    <scope>NUCLEOTIDE SEQUENCE</scope>
    <source>
        <tissue evidence="1">Young leaves</tissue>
    </source>
</reference>
<dbReference type="PANTHER" id="PTHR36264:SF7">
    <property type="entry name" value="TF-B3 DOMAIN-CONTAINING PROTEIN"/>
    <property type="match status" value="1"/>
</dbReference>
<keyword evidence="2" id="KW-1185">Reference proteome</keyword>
<dbReference type="AlphaFoldDB" id="A0AAF0R2U8"/>
<name>A0AAF0R2U8_SOLVR</name>